<keyword evidence="11" id="KW-1185">Reference proteome</keyword>
<keyword evidence="2 7" id="KW-0813">Transport</keyword>
<dbReference type="InterPro" id="IPR000515">
    <property type="entry name" value="MetI-like"/>
</dbReference>
<feature type="domain" description="ABC transmembrane type-1" evidence="9">
    <location>
        <begin position="98"/>
        <end position="288"/>
    </location>
</feature>
<keyword evidence="3" id="KW-1003">Cell membrane</keyword>
<dbReference type="Proteomes" id="UP000594637">
    <property type="component" value="Chromosome"/>
</dbReference>
<name>A0A7T0PXL7_9ACTO</name>
<keyword evidence="6 7" id="KW-0472">Membrane</keyword>
<dbReference type="Gene3D" id="1.10.3720.10">
    <property type="entry name" value="MetI-like"/>
    <property type="match status" value="1"/>
</dbReference>
<reference evidence="10 11" key="1">
    <citation type="submission" date="2020-11" db="EMBL/GenBank/DDBJ databases">
        <title>Actinomyces sp. ZJ750.</title>
        <authorList>
            <person name="Zhou J."/>
        </authorList>
    </citation>
    <scope>NUCLEOTIDE SEQUENCE [LARGE SCALE GENOMIC DNA]</scope>
    <source>
        <strain evidence="10 11">ZJ750</strain>
    </source>
</reference>
<dbReference type="GO" id="GO:0055085">
    <property type="term" value="P:transmembrane transport"/>
    <property type="evidence" value="ECO:0007669"/>
    <property type="project" value="InterPro"/>
</dbReference>
<protein>
    <submittedName>
        <fullName evidence="10">Carbohydrate ABC transporter permease</fullName>
    </submittedName>
</protein>
<dbReference type="EMBL" id="CP063989">
    <property type="protein sequence ID" value="QPL05960.1"/>
    <property type="molecule type" value="Genomic_DNA"/>
</dbReference>
<dbReference type="CDD" id="cd06261">
    <property type="entry name" value="TM_PBP2"/>
    <property type="match status" value="1"/>
</dbReference>
<dbReference type="PROSITE" id="PS50928">
    <property type="entry name" value="ABC_TM1"/>
    <property type="match status" value="1"/>
</dbReference>
<dbReference type="GO" id="GO:0005886">
    <property type="term" value="C:plasma membrane"/>
    <property type="evidence" value="ECO:0007669"/>
    <property type="project" value="UniProtKB-SubCell"/>
</dbReference>
<evidence type="ECO:0000256" key="8">
    <source>
        <dbReference type="SAM" id="MobiDB-lite"/>
    </source>
</evidence>
<evidence type="ECO:0000256" key="2">
    <source>
        <dbReference type="ARBA" id="ARBA00022448"/>
    </source>
</evidence>
<comment type="subcellular location">
    <subcellularLocation>
        <location evidence="1 7">Cell membrane</location>
        <topology evidence="1 7">Multi-pass membrane protein</topology>
    </subcellularLocation>
</comment>
<organism evidence="10 11">
    <name type="scientific">Actinomyces respiraculi</name>
    <dbReference type="NCBI Taxonomy" id="2744574"/>
    <lineage>
        <taxon>Bacteria</taxon>
        <taxon>Bacillati</taxon>
        <taxon>Actinomycetota</taxon>
        <taxon>Actinomycetes</taxon>
        <taxon>Actinomycetales</taxon>
        <taxon>Actinomycetaceae</taxon>
        <taxon>Actinomyces</taxon>
    </lineage>
</organism>
<dbReference type="PANTHER" id="PTHR43744:SF12">
    <property type="entry name" value="ABC TRANSPORTER PERMEASE PROTEIN MG189-RELATED"/>
    <property type="match status" value="1"/>
</dbReference>
<dbReference type="RefSeq" id="WP_166855199.1">
    <property type="nucleotide sequence ID" value="NZ_CP063989.1"/>
</dbReference>
<proteinExistence type="inferred from homology"/>
<feature type="compositionally biased region" description="Polar residues" evidence="8">
    <location>
        <begin position="1"/>
        <end position="12"/>
    </location>
</feature>
<evidence type="ECO:0000256" key="1">
    <source>
        <dbReference type="ARBA" id="ARBA00004651"/>
    </source>
</evidence>
<feature type="region of interest" description="Disordered" evidence="8">
    <location>
        <begin position="1"/>
        <end position="28"/>
    </location>
</feature>
<feature type="transmembrane region" description="Helical" evidence="7">
    <location>
        <begin position="94"/>
        <end position="121"/>
    </location>
</feature>
<feature type="transmembrane region" description="Helical" evidence="7">
    <location>
        <begin position="36"/>
        <end position="58"/>
    </location>
</feature>
<feature type="transmembrane region" description="Helical" evidence="7">
    <location>
        <begin position="166"/>
        <end position="183"/>
    </location>
</feature>
<feature type="transmembrane region" description="Helical" evidence="7">
    <location>
        <begin position="267"/>
        <end position="287"/>
    </location>
</feature>
<evidence type="ECO:0000256" key="7">
    <source>
        <dbReference type="RuleBase" id="RU363032"/>
    </source>
</evidence>
<dbReference type="PANTHER" id="PTHR43744">
    <property type="entry name" value="ABC TRANSPORTER PERMEASE PROTEIN MG189-RELATED-RELATED"/>
    <property type="match status" value="1"/>
</dbReference>
<dbReference type="InterPro" id="IPR035906">
    <property type="entry name" value="MetI-like_sf"/>
</dbReference>
<evidence type="ECO:0000256" key="6">
    <source>
        <dbReference type="ARBA" id="ARBA00023136"/>
    </source>
</evidence>
<evidence type="ECO:0000256" key="4">
    <source>
        <dbReference type="ARBA" id="ARBA00022692"/>
    </source>
</evidence>
<keyword evidence="5 7" id="KW-1133">Transmembrane helix</keyword>
<evidence type="ECO:0000259" key="9">
    <source>
        <dbReference type="PROSITE" id="PS50928"/>
    </source>
</evidence>
<dbReference type="AlphaFoldDB" id="A0A7T0PXL7"/>
<gene>
    <name evidence="10" type="ORF">ID810_03125</name>
</gene>
<feature type="transmembrane region" description="Helical" evidence="7">
    <location>
        <begin position="133"/>
        <end position="154"/>
    </location>
</feature>
<evidence type="ECO:0000313" key="11">
    <source>
        <dbReference type="Proteomes" id="UP000594637"/>
    </source>
</evidence>
<keyword evidence="4 7" id="KW-0812">Transmembrane</keyword>
<evidence type="ECO:0000256" key="3">
    <source>
        <dbReference type="ARBA" id="ARBA00022475"/>
    </source>
</evidence>
<feature type="transmembrane region" description="Helical" evidence="7">
    <location>
        <begin position="221"/>
        <end position="242"/>
    </location>
</feature>
<evidence type="ECO:0000256" key="5">
    <source>
        <dbReference type="ARBA" id="ARBA00022989"/>
    </source>
</evidence>
<comment type="similarity">
    <text evidence="7">Belongs to the binding-protein-dependent transport system permease family.</text>
</comment>
<accession>A0A7T0PXL7</accession>
<dbReference type="Pfam" id="PF00528">
    <property type="entry name" value="BPD_transp_1"/>
    <property type="match status" value="1"/>
</dbReference>
<sequence>MTLSSRTVSSSLAGPSAGPRPPERRRRGLSRRGRWAVVRHGALIMGALVSIFPFYWMIVLATHSSEVIYRFPPVLTPGDLLGKNLASIFSRINIWAAMANTVLVAATVTFLVLLIASLAAFAFAKYEFAGKKVFFGIIMATFLLPAQLATIPQFLLMSRLGWVGDLKALIVPSLASAFGVFWLRQYASSAIPSELLEAARIDGCGFWRQYLHVCLPMIRPALGFLGMFTFIGSWNDFLWPLIVLNDPSRLTLQVALSQLKTAHGTDYGMLMASALISIVPLLVIFFVGARQFIAGITEGALKN</sequence>
<dbReference type="KEGG" id="arep:ID810_03125"/>
<evidence type="ECO:0000313" key="10">
    <source>
        <dbReference type="EMBL" id="QPL05960.1"/>
    </source>
</evidence>
<dbReference type="SUPFAM" id="SSF161098">
    <property type="entry name" value="MetI-like"/>
    <property type="match status" value="1"/>
</dbReference>